<dbReference type="Gene3D" id="3.40.630.30">
    <property type="match status" value="2"/>
</dbReference>
<feature type="binding site" evidence="4">
    <location>
        <begin position="87"/>
        <end position="89"/>
    </location>
    <ligand>
        <name>acetyl-CoA</name>
        <dbReference type="ChEBI" id="CHEBI:57288"/>
    </ligand>
</feature>
<feature type="active site" description="Proton acceptor; via carboxylate" evidence="4">
    <location>
        <position position="420"/>
    </location>
</feature>
<dbReference type="Pfam" id="PF17668">
    <property type="entry name" value="Acetyltransf_17"/>
    <property type="match status" value="1"/>
</dbReference>
<feature type="active site" description="Proton donor" evidence="4">
    <location>
        <position position="128"/>
    </location>
</feature>
<dbReference type="Pfam" id="PF13527">
    <property type="entry name" value="Acetyltransf_9"/>
    <property type="match status" value="1"/>
</dbReference>
<dbReference type="InterPro" id="IPR016181">
    <property type="entry name" value="Acyl_CoA_acyltransferase"/>
</dbReference>
<dbReference type="InterPro" id="IPR041380">
    <property type="entry name" value="Acetyltransf_17"/>
</dbReference>
<comment type="similarity">
    <text evidence="1 4">Belongs to the acetyltransferase Eis family.</text>
</comment>
<dbReference type="InterPro" id="IPR051554">
    <property type="entry name" value="Acetyltransferase_Eis"/>
</dbReference>
<dbReference type="Pfam" id="PF13530">
    <property type="entry name" value="SCP2_2"/>
    <property type="match status" value="1"/>
</dbReference>
<dbReference type="PANTHER" id="PTHR37817:SF1">
    <property type="entry name" value="N-ACETYLTRANSFERASE EIS"/>
    <property type="match status" value="1"/>
</dbReference>
<dbReference type="Proteomes" id="UP001500058">
    <property type="component" value="Unassembled WGS sequence"/>
</dbReference>
<dbReference type="NCBIfam" id="NF002367">
    <property type="entry name" value="PRK01346.1-4"/>
    <property type="match status" value="1"/>
</dbReference>
<evidence type="ECO:0000256" key="1">
    <source>
        <dbReference type="ARBA" id="ARBA00009213"/>
    </source>
</evidence>
<feature type="binding site" evidence="4">
    <location>
        <begin position="95"/>
        <end position="100"/>
    </location>
    <ligand>
        <name>acetyl-CoA</name>
        <dbReference type="ChEBI" id="CHEBI:57288"/>
    </ligand>
</feature>
<accession>A0ABP5UU74</accession>
<dbReference type="InterPro" id="IPR022902">
    <property type="entry name" value="NAcTrfase_Eis"/>
</dbReference>
<feature type="domain" description="N-acetyltransferase" evidence="5">
    <location>
        <begin position="6"/>
        <end position="158"/>
    </location>
</feature>
<proteinExistence type="inferred from homology"/>
<organism evidence="6 7">
    <name type="scientific">Streptomyces glaucosporus</name>
    <dbReference type="NCBI Taxonomy" id="284044"/>
    <lineage>
        <taxon>Bacteria</taxon>
        <taxon>Bacillati</taxon>
        <taxon>Actinomycetota</taxon>
        <taxon>Actinomycetes</taxon>
        <taxon>Kitasatosporales</taxon>
        <taxon>Streptomycetaceae</taxon>
        <taxon>Streptomyces</taxon>
    </lineage>
</organism>
<dbReference type="Gene3D" id="3.30.1050.10">
    <property type="entry name" value="SCP2 sterol-binding domain"/>
    <property type="match status" value="1"/>
</dbReference>
<reference evidence="7" key="1">
    <citation type="journal article" date="2019" name="Int. J. Syst. Evol. Microbiol.">
        <title>The Global Catalogue of Microorganisms (GCM) 10K type strain sequencing project: providing services to taxonomists for standard genome sequencing and annotation.</title>
        <authorList>
            <consortium name="The Broad Institute Genomics Platform"/>
            <consortium name="The Broad Institute Genome Sequencing Center for Infectious Disease"/>
            <person name="Wu L."/>
            <person name="Ma J."/>
        </authorList>
    </citation>
    <scope>NUCLEOTIDE SEQUENCE [LARGE SCALE GENOMIC DNA]</scope>
    <source>
        <strain evidence="7">JCM 6921</strain>
    </source>
</reference>
<dbReference type="PROSITE" id="PS51186">
    <property type="entry name" value="GNAT"/>
    <property type="match status" value="1"/>
</dbReference>
<dbReference type="SUPFAM" id="SSF55718">
    <property type="entry name" value="SCP-like"/>
    <property type="match status" value="1"/>
</dbReference>
<dbReference type="HAMAP" id="MF_01812">
    <property type="entry name" value="Eis"/>
    <property type="match status" value="1"/>
</dbReference>
<dbReference type="RefSeq" id="WP_344629395.1">
    <property type="nucleotide sequence ID" value="NZ_BAAATJ010000002.1"/>
</dbReference>
<comment type="subunit">
    <text evidence="4">Homohexamer; trimer of dimers.</text>
</comment>
<evidence type="ECO:0000313" key="7">
    <source>
        <dbReference type="Proteomes" id="UP001500058"/>
    </source>
</evidence>
<evidence type="ECO:0000256" key="3">
    <source>
        <dbReference type="ARBA" id="ARBA00023315"/>
    </source>
</evidence>
<dbReference type="InterPro" id="IPR025559">
    <property type="entry name" value="Eis_dom"/>
</dbReference>
<evidence type="ECO:0000256" key="2">
    <source>
        <dbReference type="ARBA" id="ARBA00022679"/>
    </source>
</evidence>
<protein>
    <submittedName>
        <fullName evidence="6">GNAT family N-acetyltransferase</fullName>
    </submittedName>
</protein>
<keyword evidence="3 4" id="KW-0012">Acyltransferase</keyword>
<comment type="caution">
    <text evidence="4">Lacks conserved residue(s) required for the propagation of feature annotation.</text>
</comment>
<keyword evidence="2 4" id="KW-0808">Transferase</keyword>
<dbReference type="EMBL" id="BAAATJ010000002">
    <property type="protein sequence ID" value="GAA2387367.1"/>
    <property type="molecule type" value="Genomic_DNA"/>
</dbReference>
<dbReference type="InterPro" id="IPR000182">
    <property type="entry name" value="GNAT_dom"/>
</dbReference>
<comment type="caution">
    <text evidence="6">The sequence shown here is derived from an EMBL/GenBank/DDBJ whole genome shotgun (WGS) entry which is preliminary data.</text>
</comment>
<evidence type="ECO:0000259" key="5">
    <source>
        <dbReference type="PROSITE" id="PS51186"/>
    </source>
</evidence>
<dbReference type="SUPFAM" id="SSF55729">
    <property type="entry name" value="Acyl-CoA N-acyltransferases (Nat)"/>
    <property type="match status" value="1"/>
</dbReference>
<name>A0ABP5UU74_9ACTN</name>
<evidence type="ECO:0000313" key="6">
    <source>
        <dbReference type="EMBL" id="GAA2387367.1"/>
    </source>
</evidence>
<evidence type="ECO:0000256" key="4">
    <source>
        <dbReference type="HAMAP-Rule" id="MF_01812"/>
    </source>
</evidence>
<keyword evidence="7" id="KW-1185">Reference proteome</keyword>
<dbReference type="InterPro" id="IPR036527">
    <property type="entry name" value="SCP2_sterol-bd_dom_sf"/>
</dbReference>
<dbReference type="PANTHER" id="PTHR37817">
    <property type="entry name" value="N-ACETYLTRANSFERASE EIS"/>
    <property type="match status" value="1"/>
</dbReference>
<gene>
    <name evidence="6" type="ORF">GCM10010420_07990</name>
</gene>
<sequence length="420" mass="46448">MRHDDPDIRPLTEDDDYPRWVRALGAGFLRSSEVGEEEFEVRRGGIDPDRTLGAFDGDRCVATFRTLPQRLTVPGGASVASCAVTNVTVTATHRRRGLLTRMMTRALAEGKERGEVCSTLDSAEYPIYGRFGYGPAAWTTEWEVDVHRAGLDRRRPAPEDEGARIDLADGAEVRAEGAALHERVRALPDRQGMVDRGERWWRLYTGELDWPGSGWTRPFHVLHRDASGQVQGLATYTADEHWEHNAPHANLRVRDLIAATPEAERDLWHHLLSVDWVATVHTGGRAPDDLLPQLLPDARAARIRTHTDFLWLRPLDVPALLEARSYPVSASLVLDLRDPMGLAGGRFLLDASPEGASCSPTTRSADLAMGVDALGSLYLGDESASRLRALGRLAEERPGAAALADVLLRTARRPWCPDEF</sequence>